<keyword evidence="1" id="KW-1133">Transmembrane helix</keyword>
<comment type="caution">
    <text evidence="2">The sequence shown here is derived from an EMBL/GenBank/DDBJ whole genome shotgun (WGS) entry which is preliminary data.</text>
</comment>
<dbReference type="Proteomes" id="UP000826271">
    <property type="component" value="Unassembled WGS sequence"/>
</dbReference>
<name>A0AAV6XZ25_9LAMI</name>
<evidence type="ECO:0000313" key="2">
    <source>
        <dbReference type="EMBL" id="KAG8385322.1"/>
    </source>
</evidence>
<accession>A0AAV6XZ25</accession>
<keyword evidence="1" id="KW-0472">Membrane</keyword>
<protein>
    <submittedName>
        <fullName evidence="2">Uncharacterized protein</fullName>
    </submittedName>
</protein>
<evidence type="ECO:0000256" key="1">
    <source>
        <dbReference type="SAM" id="Phobius"/>
    </source>
</evidence>
<dbReference type="AlphaFoldDB" id="A0AAV6XZ25"/>
<proteinExistence type="predicted"/>
<reference evidence="2" key="1">
    <citation type="submission" date="2019-10" db="EMBL/GenBank/DDBJ databases">
        <authorList>
            <person name="Zhang R."/>
            <person name="Pan Y."/>
            <person name="Wang J."/>
            <person name="Ma R."/>
            <person name="Yu S."/>
        </authorList>
    </citation>
    <scope>NUCLEOTIDE SEQUENCE</scope>
    <source>
        <strain evidence="2">LA-IB0</strain>
        <tissue evidence="2">Leaf</tissue>
    </source>
</reference>
<dbReference type="EMBL" id="WHWC01000003">
    <property type="protein sequence ID" value="KAG8385322.1"/>
    <property type="molecule type" value="Genomic_DNA"/>
</dbReference>
<feature type="transmembrane region" description="Helical" evidence="1">
    <location>
        <begin position="12"/>
        <end position="34"/>
    </location>
</feature>
<evidence type="ECO:0000313" key="3">
    <source>
        <dbReference type="Proteomes" id="UP000826271"/>
    </source>
</evidence>
<keyword evidence="1" id="KW-0812">Transmembrane</keyword>
<keyword evidence="3" id="KW-1185">Reference proteome</keyword>
<gene>
    <name evidence="2" type="ORF">BUALT_Bualt03G0030700</name>
</gene>
<sequence>MNRRPLLYQRGMFGYKATIYTIVMIQGSLVQFLMDYYMPESSSWYSLLKIADRLGRKFRDLIKRSRGSREGKLDIDINCAAKPPLTLPYGNKINCSK</sequence>
<organism evidence="2 3">
    <name type="scientific">Buddleja alternifolia</name>
    <dbReference type="NCBI Taxonomy" id="168488"/>
    <lineage>
        <taxon>Eukaryota</taxon>
        <taxon>Viridiplantae</taxon>
        <taxon>Streptophyta</taxon>
        <taxon>Embryophyta</taxon>
        <taxon>Tracheophyta</taxon>
        <taxon>Spermatophyta</taxon>
        <taxon>Magnoliopsida</taxon>
        <taxon>eudicotyledons</taxon>
        <taxon>Gunneridae</taxon>
        <taxon>Pentapetalae</taxon>
        <taxon>asterids</taxon>
        <taxon>lamiids</taxon>
        <taxon>Lamiales</taxon>
        <taxon>Scrophulariaceae</taxon>
        <taxon>Buddlejeae</taxon>
        <taxon>Buddleja</taxon>
    </lineage>
</organism>